<protein>
    <submittedName>
        <fullName evidence="1">Uncharacterized protein</fullName>
    </submittedName>
</protein>
<proteinExistence type="predicted"/>
<keyword evidence="2" id="KW-1185">Reference proteome</keyword>
<evidence type="ECO:0000313" key="1">
    <source>
        <dbReference type="EMBL" id="OLV17176.1"/>
    </source>
</evidence>
<dbReference type="Proteomes" id="UP000186607">
    <property type="component" value="Unassembled WGS sequence"/>
</dbReference>
<name>A0A1U7NW92_9DEIO</name>
<dbReference type="AlphaFoldDB" id="A0A1U7NW92"/>
<sequence length="47" mass="5122">MQFERTLVNFTSSNFDIAPTLELPPGQRVRGGNYGASLTLTLNILAP</sequence>
<dbReference type="EMBL" id="MSTI01000111">
    <property type="protein sequence ID" value="OLV17176.1"/>
    <property type="molecule type" value="Genomic_DNA"/>
</dbReference>
<evidence type="ECO:0000313" key="2">
    <source>
        <dbReference type="Proteomes" id="UP000186607"/>
    </source>
</evidence>
<accession>A0A1U7NW92</accession>
<gene>
    <name evidence="1" type="ORF">BOO71_0009652</name>
</gene>
<comment type="caution">
    <text evidence="1">The sequence shown here is derived from an EMBL/GenBank/DDBJ whole genome shotgun (WGS) entry which is preliminary data.</text>
</comment>
<reference evidence="1 2" key="1">
    <citation type="submission" date="2017-01" db="EMBL/GenBank/DDBJ databases">
        <title>Genome Analysis of Deinococcus marmoris KOPRI26562.</title>
        <authorList>
            <person name="Kim J.H."/>
            <person name="Oh H.-M."/>
        </authorList>
    </citation>
    <scope>NUCLEOTIDE SEQUENCE [LARGE SCALE GENOMIC DNA]</scope>
    <source>
        <strain evidence="1 2">KOPRI26562</strain>
    </source>
</reference>
<organism evidence="1 2">
    <name type="scientific">Deinococcus marmoris</name>
    <dbReference type="NCBI Taxonomy" id="249408"/>
    <lineage>
        <taxon>Bacteria</taxon>
        <taxon>Thermotogati</taxon>
        <taxon>Deinococcota</taxon>
        <taxon>Deinococci</taxon>
        <taxon>Deinococcales</taxon>
        <taxon>Deinococcaceae</taxon>
        <taxon>Deinococcus</taxon>
    </lineage>
</organism>